<evidence type="ECO:0000313" key="2">
    <source>
        <dbReference type="EMBL" id="PCJ27093.1"/>
    </source>
</evidence>
<accession>A0A2A5B6C2</accession>
<dbReference type="AlphaFoldDB" id="A0A2A5B6C2"/>
<feature type="compositionally biased region" description="Polar residues" evidence="1">
    <location>
        <begin position="1"/>
        <end position="19"/>
    </location>
</feature>
<organism evidence="2 3">
    <name type="scientific">SAR86 cluster bacterium</name>
    <dbReference type="NCBI Taxonomy" id="2030880"/>
    <lineage>
        <taxon>Bacteria</taxon>
        <taxon>Pseudomonadati</taxon>
        <taxon>Pseudomonadota</taxon>
        <taxon>Gammaproteobacteria</taxon>
        <taxon>SAR86 cluster</taxon>
    </lineage>
</organism>
<dbReference type="EMBL" id="NVVJ01000008">
    <property type="protein sequence ID" value="PCJ27093.1"/>
    <property type="molecule type" value="Genomic_DNA"/>
</dbReference>
<dbReference type="Proteomes" id="UP000218327">
    <property type="component" value="Unassembled WGS sequence"/>
</dbReference>
<dbReference type="Pfam" id="PF13759">
    <property type="entry name" value="2OG-FeII_Oxy_5"/>
    <property type="match status" value="1"/>
</dbReference>
<protein>
    <recommendedName>
        <fullName evidence="4">2OG-Fe(II) oxygenase</fullName>
    </recommendedName>
</protein>
<dbReference type="Gene3D" id="2.60.120.620">
    <property type="entry name" value="q2cbj1_9rhob like domain"/>
    <property type="match status" value="1"/>
</dbReference>
<dbReference type="InterPro" id="IPR012668">
    <property type="entry name" value="CHP02466"/>
</dbReference>
<name>A0A2A5B6C2_9GAMM</name>
<reference evidence="3" key="1">
    <citation type="submission" date="2017-08" db="EMBL/GenBank/DDBJ databases">
        <title>A dynamic microbial community with high functional redundancy inhabits the cold, oxic subseafloor aquifer.</title>
        <authorList>
            <person name="Tully B.J."/>
            <person name="Wheat C.G."/>
            <person name="Glazer B.T."/>
            <person name="Huber J.A."/>
        </authorList>
    </citation>
    <scope>NUCLEOTIDE SEQUENCE [LARGE SCALE GENOMIC DNA]</scope>
</reference>
<evidence type="ECO:0008006" key="4">
    <source>
        <dbReference type="Google" id="ProtNLM"/>
    </source>
</evidence>
<dbReference type="NCBIfam" id="TIGR02466">
    <property type="entry name" value="TIGR02466 family protein"/>
    <property type="match status" value="1"/>
</dbReference>
<gene>
    <name evidence="2" type="ORF">COA96_04040</name>
</gene>
<proteinExistence type="predicted"/>
<comment type="caution">
    <text evidence="2">The sequence shown here is derived from an EMBL/GenBank/DDBJ whole genome shotgun (WGS) entry which is preliminary data.</text>
</comment>
<feature type="region of interest" description="Disordered" evidence="1">
    <location>
        <begin position="1"/>
        <end position="32"/>
    </location>
</feature>
<sequence length="240" mass="27552">MTTQNFEVESIKRSLTSAMNNPPSSPPNNQKKEGLRVLFPTLIYEAWYQNYQAKKESLVSFNHKLRDEDTEGQRISAAQYPNGYTSYYSRTDLYKLPELAELVAFLYKCADNFAHQHHWDTQNFEPVINALFTNINSKFSGHAEHLHPYSHISGVFYVKSEVGSPAISFKDPRMGRWMMPPAADGNRAENTFHANILPDEGKLLMFPSWLEHGVPPNQLDSERISMSFNFEMQPKPKSES</sequence>
<evidence type="ECO:0000256" key="1">
    <source>
        <dbReference type="SAM" id="MobiDB-lite"/>
    </source>
</evidence>
<evidence type="ECO:0000313" key="3">
    <source>
        <dbReference type="Proteomes" id="UP000218327"/>
    </source>
</evidence>